<reference evidence="13 18" key="5">
    <citation type="submission" date="2020-04" db="EMBL/GenBank/DDBJ databases">
        <title>Novel strain L. Fermentum HFD1 producer antibacterial peptides.</title>
        <authorList>
            <person name="Ozhegov G.D."/>
            <person name="Pavlova A.S."/>
            <person name="Zhuravleva D.E."/>
            <person name="Gogoleva N.V."/>
            <person name="Shagimardanova E.I."/>
            <person name="Markelova M.I."/>
            <person name="Yarullina D.R."/>
            <person name="Kayumov A.R."/>
        </authorList>
    </citation>
    <scope>NUCLEOTIDE SEQUENCE [LARGE SCALE GENOMIC DNA]</scope>
    <source>
        <strain evidence="13 18">HFD1</strain>
    </source>
</reference>
<gene>
    <name evidence="13" type="primary">yfeX</name>
    <name evidence="10" type="ORF">BUW47_03110</name>
    <name evidence="12" type="ORF">C1Y38_03730</name>
    <name evidence="11" type="ORF">GC247_08580</name>
    <name evidence="13" type="ORF">HCY95_00451</name>
    <name evidence="9" type="ORF">LACFE_CDS1279</name>
</gene>
<reference evidence="11 17" key="4">
    <citation type="submission" date="2019-10" db="EMBL/GenBank/DDBJ databases">
        <title>Genome Sequencing and assembly of Lactobacillus fermentum I2, a lactic acid bacteria.</title>
        <authorList>
            <person name="Lopes L.S."/>
            <person name="Persinoti G.F."/>
            <person name="Riano-Pachon D.M."/>
            <person name="Labate C.A."/>
        </authorList>
    </citation>
    <scope>NUCLEOTIDE SEQUENCE [LARGE SCALE GENOMIC DNA]</scope>
    <source>
        <strain evidence="11 17">I2</strain>
    </source>
</reference>
<feature type="binding site" evidence="19">
    <location>
        <position position="157"/>
    </location>
    <ligand>
        <name>heme b</name>
        <dbReference type="ChEBI" id="CHEBI:60344"/>
    </ligand>
</feature>
<dbReference type="Proteomes" id="UP000236514">
    <property type="component" value="Unassembled WGS sequence"/>
</dbReference>
<proteinExistence type="evidence at protein level"/>
<dbReference type="EMBL" id="POTQ01000005">
    <property type="protein sequence ID" value="PNV58248.1"/>
    <property type="molecule type" value="Genomic_DNA"/>
</dbReference>
<dbReference type="NCBIfam" id="TIGR01413">
    <property type="entry name" value="Dyp_perox_fam"/>
    <property type="match status" value="1"/>
</dbReference>
<dbReference type="EMBL" id="WHJL01000116">
    <property type="protein sequence ID" value="MPQ35912.1"/>
    <property type="molecule type" value="Genomic_DNA"/>
</dbReference>
<reference evidence="9 14" key="1">
    <citation type="submission" date="2016-09" db="EMBL/GenBank/DDBJ databases">
        <title>Genome Sequence of the Lactobacillus fermentum strain NCC2970 (CNCM I-5068).</title>
        <authorList>
            <person name="Barretto C."/>
            <person name="Ngom-Bru C."/>
            <person name="Genevaz A."/>
            <person name="Fournier C."/>
            <person name="Moine D."/>
            <person name="Kassam M."/>
            <person name="Iltis A."/>
            <person name="Sagory-Zalkind P."/>
            <person name="Faucherand G."/>
            <person name="Descombes P."/>
            <person name="Duboux S."/>
        </authorList>
    </citation>
    <scope>NUCLEOTIDE SEQUENCE [LARGE SCALE GENOMIC DNA]</scope>
    <source>
        <strain evidence="9 14">NCC2970</strain>
    </source>
</reference>
<evidence type="ECO:0000313" key="17">
    <source>
        <dbReference type="Proteomes" id="UP000466799"/>
    </source>
</evidence>
<dbReference type="GO" id="GO:0020037">
    <property type="term" value="F:heme binding"/>
    <property type="evidence" value="ECO:0007669"/>
    <property type="project" value="InterPro"/>
</dbReference>
<keyword evidence="19" id="KW-0002">3D-structure</keyword>
<comment type="cofactor">
    <cofactor evidence="1">
        <name>heme b</name>
        <dbReference type="ChEBI" id="CHEBI:60344"/>
    </cofactor>
</comment>
<feature type="binding site" evidence="19">
    <location>
        <position position="244"/>
    </location>
    <ligand>
        <name>heme b</name>
        <dbReference type="ChEBI" id="CHEBI:60344"/>
    </ligand>
</feature>
<evidence type="ECO:0000313" key="16">
    <source>
        <dbReference type="Proteomes" id="UP000236514"/>
    </source>
</evidence>
<keyword evidence="2 9" id="KW-0575">Peroxidase</keyword>
<dbReference type="InterPro" id="IPR048328">
    <property type="entry name" value="Dyp_perox_C"/>
</dbReference>
<evidence type="ECO:0000313" key="11">
    <source>
        <dbReference type="EMBL" id="MPQ35912.1"/>
    </source>
</evidence>
<dbReference type="Proteomes" id="UP000466799">
    <property type="component" value="Unassembled WGS sequence"/>
</dbReference>
<feature type="binding site" evidence="19">
    <location>
        <position position="227"/>
    </location>
    <ligand>
        <name>heme b</name>
        <dbReference type="ChEBI" id="CHEBI:60344"/>
        <note>axial binding residue</note>
    </ligand>
    <ligandPart>
        <name>Fe</name>
        <dbReference type="ChEBI" id="CHEBI:18248"/>
    </ligandPart>
</feature>
<evidence type="ECO:0000313" key="12">
    <source>
        <dbReference type="EMBL" id="PNV58248.1"/>
    </source>
</evidence>
<accession>A0A0G9GI91</accession>
<evidence type="ECO:0000256" key="6">
    <source>
        <dbReference type="ARBA" id="ARBA00025737"/>
    </source>
</evidence>
<dbReference type="OrthoDB" id="3251355at2"/>
<comment type="similarity">
    <text evidence="6">Belongs to the DyP-type peroxidase family.</text>
</comment>
<dbReference type="Proteomes" id="UP000185427">
    <property type="component" value="Chromosome"/>
</dbReference>
<dbReference type="PDB" id="7YLO">
    <property type="method" value="X-ray"/>
    <property type="resolution" value="1.83 A"/>
    <property type="chains" value="A/B=1-313"/>
</dbReference>
<dbReference type="PANTHER" id="PTHR30521:SF0">
    <property type="entry name" value="DYP-TYPE PEROXIDASE FAMILY PROTEIN"/>
    <property type="match status" value="1"/>
</dbReference>
<reference evidence="19" key="6">
    <citation type="journal article" date="2024" name="ACS Catal.">
        <title>Molecular Insights into the One-Carbon Loss Oxidation of Indole-3-acetic Acid.</title>
        <authorList>
            <person name="Cheng J."/>
            <person name="Wang N."/>
            <person name="Yu L."/>
            <person name="Luo Y."/>
            <person name="Liu A.K."/>
            <person name="Tang S."/>
            <person name="Xu J.Y."/>
            <person name="Wang Y.S."/>
            <person name="Zhu J."/>
            <person name="Lebedev A."/>
            <person name="Tian C.L."/>
            <person name="Tan R.X."/>
        </authorList>
    </citation>
    <scope>X-RAY CRYSTALLOGRAPHY (1.83 ANGSTROMS) IN COMPLEX WITH HEME B</scope>
</reference>
<reference evidence="12 16" key="3">
    <citation type="submission" date="2018-01" db="EMBL/GenBank/DDBJ databases">
        <title>Draft genome sequence of the feruloyl esterase-producing strain Lactobacillus fermentum CRL 1446, isolated from artisanal goat milk cheese.</title>
        <authorList>
            <person name="Abeijon Mukdsi M.C."/>
            <person name="Saavedra L."/>
            <person name="Gauffin Cano M.P."/>
            <person name="Hebert E.M."/>
            <person name="Medina R.B."/>
        </authorList>
    </citation>
    <scope>NUCLEOTIDE SEQUENCE [LARGE SCALE GENOMIC DNA]</scope>
    <source>
        <strain evidence="12 16">CRL 1446</strain>
    </source>
</reference>
<dbReference type="RefSeq" id="WP_003682680.1">
    <property type="nucleotide sequence ID" value="NZ_AP024320.1"/>
</dbReference>
<dbReference type="InterPro" id="IPR048327">
    <property type="entry name" value="Dyp_perox_N"/>
</dbReference>
<reference evidence="10 15" key="2">
    <citation type="submission" date="2016-12" db="EMBL/GenBank/DDBJ databases">
        <title>Complete Genome Sequence of Lactobacillus fermentum Strain SNUV175, a Probiotic for Treatment of Bacterial Vaginosis.</title>
        <authorList>
            <person name="Lee S."/>
            <person name="You H.J."/>
            <person name="Kwon B."/>
            <person name="Ko G."/>
        </authorList>
    </citation>
    <scope>NUCLEOTIDE SEQUENCE [LARGE SCALE GENOMIC DNA]</scope>
    <source>
        <strain evidence="10 15">SNUV175</strain>
    </source>
</reference>
<evidence type="ECO:0000256" key="3">
    <source>
        <dbReference type="ARBA" id="ARBA00022723"/>
    </source>
</evidence>
<keyword evidence="3 19" id="KW-0479">Metal-binding</keyword>
<dbReference type="Proteomes" id="UP000094714">
    <property type="component" value="Chromosome"/>
</dbReference>
<dbReference type="AlphaFoldDB" id="A0A0G9GI91"/>
<dbReference type="GO" id="GO:0005829">
    <property type="term" value="C:cytosol"/>
    <property type="evidence" value="ECO:0007669"/>
    <property type="project" value="TreeGrafter"/>
</dbReference>
<feature type="domain" description="Dyp-type peroxidase C-terminal" evidence="8">
    <location>
        <begin position="147"/>
        <end position="303"/>
    </location>
</feature>
<dbReference type="InterPro" id="IPR006314">
    <property type="entry name" value="Dyp_peroxidase"/>
</dbReference>
<dbReference type="GO" id="GO:0004601">
    <property type="term" value="F:peroxidase activity"/>
    <property type="evidence" value="ECO:0007669"/>
    <property type="project" value="UniProtKB-KW"/>
</dbReference>
<dbReference type="EMBL" id="CP050919">
    <property type="protein sequence ID" value="QIX58040.1"/>
    <property type="molecule type" value="Genomic_DNA"/>
</dbReference>
<dbReference type="PATRIC" id="fig|1613.112.peg.1339"/>
<evidence type="ECO:0000313" key="9">
    <source>
        <dbReference type="EMBL" id="AOR74731.1"/>
    </source>
</evidence>
<dbReference type="EC" id="1.11.1.-" evidence="13"/>
<evidence type="ECO:0000256" key="4">
    <source>
        <dbReference type="ARBA" id="ARBA00023002"/>
    </source>
</evidence>
<keyword evidence="19" id="KW-0349">Heme</keyword>
<keyword evidence="5 19" id="KW-0408">Iron</keyword>
<dbReference type="Proteomes" id="UP000503169">
    <property type="component" value="Chromosome"/>
</dbReference>
<dbReference type="InterPro" id="IPR011008">
    <property type="entry name" value="Dimeric_a/b-barrel"/>
</dbReference>
<evidence type="ECO:0000259" key="7">
    <source>
        <dbReference type="Pfam" id="PF04261"/>
    </source>
</evidence>
<evidence type="ECO:0000313" key="18">
    <source>
        <dbReference type="Proteomes" id="UP000503169"/>
    </source>
</evidence>
<dbReference type="SUPFAM" id="SSF54909">
    <property type="entry name" value="Dimeric alpha+beta barrel"/>
    <property type="match status" value="1"/>
</dbReference>
<dbReference type="GeneID" id="83715278"/>
<evidence type="ECO:0000313" key="15">
    <source>
        <dbReference type="Proteomes" id="UP000185427"/>
    </source>
</evidence>
<evidence type="ECO:0000256" key="2">
    <source>
        <dbReference type="ARBA" id="ARBA00022559"/>
    </source>
</evidence>
<dbReference type="GO" id="GO:0046872">
    <property type="term" value="F:metal ion binding"/>
    <property type="evidence" value="ECO:0007669"/>
    <property type="project" value="UniProtKB-KW"/>
</dbReference>
<dbReference type="SMR" id="A0A0G9GI91"/>
<dbReference type="EMBL" id="CP017151">
    <property type="protein sequence ID" value="AOR74731.1"/>
    <property type="molecule type" value="Genomic_DNA"/>
</dbReference>
<evidence type="ECO:0007829" key="19">
    <source>
        <dbReference type="PDB" id="7YLO"/>
    </source>
</evidence>
<evidence type="ECO:0000256" key="5">
    <source>
        <dbReference type="ARBA" id="ARBA00023004"/>
    </source>
</evidence>
<protein>
    <submittedName>
        <fullName evidence="10 13">Peroxidase</fullName>
        <ecNumber evidence="13">1.11.1.-</ecNumber>
    </submittedName>
    <submittedName>
        <fullName evidence="11">Dyp-type peroxidase</fullName>
    </submittedName>
    <submittedName>
        <fullName evidence="9">Iron-dependent peroxidase</fullName>
    </submittedName>
</protein>
<dbReference type="EMBL" id="CP019030">
    <property type="protein sequence ID" value="APU45491.1"/>
    <property type="molecule type" value="Genomic_DNA"/>
</dbReference>
<sequence>MSVNPQRSQDVYRDAGKNVLFLMLSLNRQDQTNEKAAVEETADRLQAIKRSLNVRYPDSHLRIACGISSKAWDYLFPQAPKPKELEDFTGIKGDKYDAPGTPADLFFHVRADDQSLTYEVIDEIMTFLRPVTKVVDETHGFRYFEGRAIIGFVDGTENPVDADAVEWGIIHEEDPEFENGSYAFAQKYLHQMDAWKSLSTEQQEQVIGRRKFTDLEQGDEDKNQRAHNVVSQDNRNDVEHKIIRMNVPFSDPGENVTGTYFIGYGRYWDVTKTMLTNMFTKNDLLLDYSTPVNGQVFFIPSIDTLDKIADDEY</sequence>
<evidence type="ECO:0000313" key="14">
    <source>
        <dbReference type="Proteomes" id="UP000094714"/>
    </source>
</evidence>
<evidence type="ECO:0000259" key="8">
    <source>
        <dbReference type="Pfam" id="PF20628"/>
    </source>
</evidence>
<dbReference type="Pfam" id="PF04261">
    <property type="entry name" value="Dyp_perox_N"/>
    <property type="match status" value="1"/>
</dbReference>
<evidence type="ECO:0000313" key="10">
    <source>
        <dbReference type="EMBL" id="APU45491.1"/>
    </source>
</evidence>
<dbReference type="OMA" id="QQEAIIG"/>
<feature type="binding site" evidence="19">
    <location>
        <position position="155"/>
    </location>
    <ligand>
        <name>heme b</name>
        <dbReference type="ChEBI" id="CHEBI:60344"/>
    </ligand>
</feature>
<feature type="domain" description="Dyp-type peroxidase N-terminal" evidence="7">
    <location>
        <begin position="13"/>
        <end position="142"/>
    </location>
</feature>
<dbReference type="PROSITE" id="PS51404">
    <property type="entry name" value="DYP_PEROXIDASE"/>
    <property type="match status" value="1"/>
</dbReference>
<evidence type="ECO:0000313" key="13">
    <source>
        <dbReference type="EMBL" id="QIX58040.1"/>
    </source>
</evidence>
<keyword evidence="4 13" id="KW-0560">Oxidoreductase</keyword>
<organism evidence="9 14">
    <name type="scientific">Limosilactobacillus fermentum</name>
    <name type="common">Lactobacillus fermentum</name>
    <dbReference type="NCBI Taxonomy" id="1613"/>
    <lineage>
        <taxon>Bacteria</taxon>
        <taxon>Bacillati</taxon>
        <taxon>Bacillota</taxon>
        <taxon>Bacilli</taxon>
        <taxon>Lactobacillales</taxon>
        <taxon>Lactobacillaceae</taxon>
        <taxon>Limosilactobacillus</taxon>
    </lineage>
</organism>
<dbReference type="Pfam" id="PF20628">
    <property type="entry name" value="Dyp_perox_C"/>
    <property type="match status" value="1"/>
</dbReference>
<name>A0A0G9GI91_LIMFE</name>
<feature type="binding site" evidence="19">
    <location>
        <position position="156"/>
    </location>
    <ligand>
        <name>heme b</name>
        <dbReference type="ChEBI" id="CHEBI:60344"/>
    </ligand>
</feature>
<evidence type="ECO:0000256" key="1">
    <source>
        <dbReference type="ARBA" id="ARBA00001970"/>
    </source>
</evidence>
<dbReference type="PANTHER" id="PTHR30521">
    <property type="entry name" value="DEFERROCHELATASE/PEROXIDASE"/>
    <property type="match status" value="1"/>
</dbReference>